<proteinExistence type="predicted"/>
<feature type="region of interest" description="Disordered" evidence="1">
    <location>
        <begin position="35"/>
        <end position="59"/>
    </location>
</feature>
<evidence type="ECO:0000313" key="3">
    <source>
        <dbReference type="Proteomes" id="UP000194003"/>
    </source>
</evidence>
<feature type="compositionally biased region" description="Basic residues" evidence="1">
    <location>
        <begin position="45"/>
        <end position="59"/>
    </location>
</feature>
<dbReference type="STRING" id="1434232.MAIT1_01792"/>
<dbReference type="AlphaFoldDB" id="A0A1Y2K1D3"/>
<keyword evidence="3" id="KW-1185">Reference proteome</keyword>
<evidence type="ECO:0000256" key="1">
    <source>
        <dbReference type="SAM" id="MobiDB-lite"/>
    </source>
</evidence>
<dbReference type="Gene3D" id="3.20.80.10">
    <property type="entry name" value="Regulatory factor, effector binding domain"/>
    <property type="match status" value="1"/>
</dbReference>
<protein>
    <submittedName>
        <fullName evidence="2">Uncharacterized protein</fullName>
    </submittedName>
</protein>
<name>A0A1Y2K1D3_9PROT</name>
<comment type="caution">
    <text evidence="2">The sequence shown here is derived from an EMBL/GenBank/DDBJ whole genome shotgun (WGS) entry which is preliminary data.</text>
</comment>
<accession>A0A1Y2K1D3</accession>
<gene>
    <name evidence="2" type="ORF">MAIT1_01792</name>
</gene>
<organism evidence="2 3">
    <name type="scientific">Magnetofaba australis IT-1</name>
    <dbReference type="NCBI Taxonomy" id="1434232"/>
    <lineage>
        <taxon>Bacteria</taxon>
        <taxon>Pseudomonadati</taxon>
        <taxon>Pseudomonadota</taxon>
        <taxon>Magnetococcia</taxon>
        <taxon>Magnetococcales</taxon>
        <taxon>Magnetococcaceae</taxon>
        <taxon>Magnetofaba</taxon>
    </lineage>
</organism>
<dbReference type="InterPro" id="IPR011256">
    <property type="entry name" value="Reg_factor_effector_dom_sf"/>
</dbReference>
<reference evidence="2 3" key="1">
    <citation type="journal article" date="2016" name="BMC Genomics">
        <title>Combined genomic and structural analyses of a cultured magnetotactic bacterium reveals its niche adaptation to a dynamic environment.</title>
        <authorList>
            <person name="Araujo A.C."/>
            <person name="Morillo V."/>
            <person name="Cypriano J."/>
            <person name="Teixeira L.C."/>
            <person name="Leao P."/>
            <person name="Lyra S."/>
            <person name="Almeida L.G."/>
            <person name="Bazylinski D.A."/>
            <person name="Vasconcellos A.T."/>
            <person name="Abreu F."/>
            <person name="Lins U."/>
        </authorList>
    </citation>
    <scope>NUCLEOTIDE SEQUENCE [LARGE SCALE GENOMIC DNA]</scope>
    <source>
        <strain evidence="2 3">IT-1</strain>
    </source>
</reference>
<dbReference type="EMBL" id="LVJN01000020">
    <property type="protein sequence ID" value="OSM01759.1"/>
    <property type="molecule type" value="Genomic_DNA"/>
</dbReference>
<sequence length="59" mass="6665">MGKVDLKKELKSLYAASQKSHALVNVPAMNFLMIDGQGDPNTRQRLPKPLRRSSRWPMG</sequence>
<dbReference type="Proteomes" id="UP000194003">
    <property type="component" value="Unassembled WGS sequence"/>
</dbReference>
<dbReference type="RefSeq" id="WP_198947905.1">
    <property type="nucleotide sequence ID" value="NZ_LVJN01000020.1"/>
</dbReference>
<evidence type="ECO:0000313" key="2">
    <source>
        <dbReference type="EMBL" id="OSM01759.1"/>
    </source>
</evidence>